<dbReference type="EMBL" id="BTSY01000002">
    <property type="protein sequence ID" value="GMT15017.1"/>
    <property type="molecule type" value="Genomic_DNA"/>
</dbReference>
<dbReference type="AlphaFoldDB" id="A0AAV5V8B6"/>
<feature type="domain" description="J" evidence="2">
    <location>
        <begin position="423"/>
        <end position="487"/>
    </location>
</feature>
<reference evidence="3" key="1">
    <citation type="submission" date="2023-10" db="EMBL/GenBank/DDBJ databases">
        <title>Genome assembly of Pristionchus species.</title>
        <authorList>
            <person name="Yoshida K."/>
            <person name="Sommer R.J."/>
        </authorList>
    </citation>
    <scope>NUCLEOTIDE SEQUENCE</scope>
    <source>
        <strain evidence="3">RS5133</strain>
    </source>
</reference>
<feature type="compositionally biased region" description="Polar residues" evidence="1">
    <location>
        <begin position="189"/>
        <end position="208"/>
    </location>
</feature>
<proteinExistence type="predicted"/>
<dbReference type="Pfam" id="PF00226">
    <property type="entry name" value="DnaJ"/>
    <property type="match status" value="1"/>
</dbReference>
<dbReference type="PANTHER" id="PTHR44665">
    <property type="entry name" value="DNAJ HOMOLOG SUBFAMILY C MEMBER 14"/>
    <property type="match status" value="1"/>
</dbReference>
<dbReference type="Gene3D" id="1.10.287.110">
    <property type="entry name" value="DnaJ domain"/>
    <property type="match status" value="1"/>
</dbReference>
<feature type="region of interest" description="Disordered" evidence="1">
    <location>
        <begin position="630"/>
        <end position="664"/>
    </location>
</feature>
<keyword evidence="4" id="KW-1185">Reference proteome</keyword>
<dbReference type="SUPFAM" id="SSF46565">
    <property type="entry name" value="Chaperone J-domain"/>
    <property type="match status" value="1"/>
</dbReference>
<evidence type="ECO:0000313" key="3">
    <source>
        <dbReference type="EMBL" id="GMT15017.1"/>
    </source>
</evidence>
<dbReference type="PANTHER" id="PTHR44665:SF1">
    <property type="entry name" value="DNAJ HOMOLOG SUBFAMILY C MEMBER 14"/>
    <property type="match status" value="1"/>
</dbReference>
<feature type="region of interest" description="Disordered" evidence="1">
    <location>
        <begin position="29"/>
        <end position="49"/>
    </location>
</feature>
<name>A0AAV5V8B6_9BILA</name>
<sequence length="678" mass="76695">MSYHSHFDDTEKHLIGNLLSDQDDSYLLHSSGSSQSSTRDRTSSTVASSNAVGPIGAAFSSAWPEPPPPYTPSSLFLPPPPGLPGSTWTEASRNRRDENAVDDWSSFLAKKSPAYTPYTEHTATHSAPVSAPVHNDNSMPFSYRDVLNRGVSQSMNNSRHGSSSTMPKEGEKNEEEARMKSSNEEVNQDTRTSWKGAPSDSQESFQQITRKKGQQKTQNMMGDGKGSKARVRPLHVSELMDPQPIEDNSRFTILDKLPERRNTCSLSEDEGSFDSHLERTPIVATLTKNERRANGNNVNVVKKRVNRRDDRGETSALCRHATIVIGWIRLALAYMCTMAVSVFSYVLELTVDFGLQLTALTKFGLSHAWMQMRCKVHEIRGKATEWWNSRKKGEEQFGLVLNIRLPETAEEALERLLNARGEDAYAVLGVRSDESDEVIKSYYKKQALLVHPDKNLMDGAAEAFQILSKAYEVVSTPDKRRKYNAERMQAHPLHKELTELYHALKTKMEETRNRMDCDCGMTHMRVACKLPMQAARYCRKCDTRHACKNLDIWVESRFFGLIWVYYTCVNGIVYDISSWANCSTNQLKHLKADNHNVIYRMLTTQQNREARQRADRYLRMLSEGLEKATSMHVSAGNSQASLQPIEREEDRPRKAKRAGKKPLPPSLFLSIPPICEVV</sequence>
<dbReference type="InterPro" id="IPR052317">
    <property type="entry name" value="Viral_replicn-host_int_reg"/>
</dbReference>
<dbReference type="PRINTS" id="PR00625">
    <property type="entry name" value="JDOMAIN"/>
</dbReference>
<evidence type="ECO:0000256" key="1">
    <source>
        <dbReference type="SAM" id="MobiDB-lite"/>
    </source>
</evidence>
<dbReference type="Proteomes" id="UP001432322">
    <property type="component" value="Unassembled WGS sequence"/>
</dbReference>
<feature type="region of interest" description="Disordered" evidence="1">
    <location>
        <begin position="152"/>
        <end position="230"/>
    </location>
</feature>
<dbReference type="InterPro" id="IPR032843">
    <property type="entry name" value="Jiv"/>
</dbReference>
<dbReference type="PROSITE" id="PS50076">
    <property type="entry name" value="DNAJ_2"/>
    <property type="match status" value="1"/>
</dbReference>
<feature type="compositionally biased region" description="Pro residues" evidence="1">
    <location>
        <begin position="70"/>
        <end position="83"/>
    </location>
</feature>
<gene>
    <name evidence="3" type="ORF">PFISCL1PPCAC_6314</name>
</gene>
<feature type="region of interest" description="Disordered" evidence="1">
    <location>
        <begin position="70"/>
        <end position="101"/>
    </location>
</feature>
<organism evidence="3 4">
    <name type="scientific">Pristionchus fissidentatus</name>
    <dbReference type="NCBI Taxonomy" id="1538716"/>
    <lineage>
        <taxon>Eukaryota</taxon>
        <taxon>Metazoa</taxon>
        <taxon>Ecdysozoa</taxon>
        <taxon>Nematoda</taxon>
        <taxon>Chromadorea</taxon>
        <taxon>Rhabditida</taxon>
        <taxon>Rhabditina</taxon>
        <taxon>Diplogasteromorpha</taxon>
        <taxon>Diplogasteroidea</taxon>
        <taxon>Neodiplogasteridae</taxon>
        <taxon>Pristionchus</taxon>
    </lineage>
</organism>
<feature type="compositionally biased region" description="Basic and acidic residues" evidence="1">
    <location>
        <begin position="168"/>
        <end position="183"/>
    </location>
</feature>
<protein>
    <recommendedName>
        <fullName evidence="2">J domain-containing protein</fullName>
    </recommendedName>
</protein>
<comment type="caution">
    <text evidence="3">The sequence shown here is derived from an EMBL/GenBank/DDBJ whole genome shotgun (WGS) entry which is preliminary data.</text>
</comment>
<accession>A0AAV5V8B6</accession>
<dbReference type="InterPro" id="IPR036869">
    <property type="entry name" value="J_dom_sf"/>
</dbReference>
<dbReference type="SMART" id="SM00271">
    <property type="entry name" value="DnaJ"/>
    <property type="match status" value="1"/>
</dbReference>
<dbReference type="Pfam" id="PF14901">
    <property type="entry name" value="Jiv90"/>
    <property type="match status" value="1"/>
</dbReference>
<feature type="compositionally biased region" description="Low complexity" evidence="1">
    <location>
        <begin position="30"/>
        <end position="49"/>
    </location>
</feature>
<feature type="compositionally biased region" description="Polar residues" evidence="1">
    <location>
        <begin position="152"/>
        <end position="166"/>
    </location>
</feature>
<evidence type="ECO:0000313" key="4">
    <source>
        <dbReference type="Proteomes" id="UP001432322"/>
    </source>
</evidence>
<feature type="compositionally biased region" description="Polar residues" evidence="1">
    <location>
        <begin position="631"/>
        <end position="642"/>
    </location>
</feature>
<evidence type="ECO:0000259" key="2">
    <source>
        <dbReference type="PROSITE" id="PS50076"/>
    </source>
</evidence>
<dbReference type="CDD" id="cd06257">
    <property type="entry name" value="DnaJ"/>
    <property type="match status" value="1"/>
</dbReference>
<dbReference type="InterPro" id="IPR001623">
    <property type="entry name" value="DnaJ_domain"/>
</dbReference>